<name>A0A4R5TZH6_9MICC</name>
<dbReference type="PANTHER" id="PTHR43283:SF11">
    <property type="entry name" value="BETA-LACTAMASE-RELATED DOMAIN-CONTAINING PROTEIN"/>
    <property type="match status" value="1"/>
</dbReference>
<dbReference type="InterPro" id="IPR050789">
    <property type="entry name" value="Diverse_Enzym_Activities"/>
</dbReference>
<evidence type="ECO:0000256" key="1">
    <source>
        <dbReference type="ARBA" id="ARBA00022801"/>
    </source>
</evidence>
<dbReference type="AlphaFoldDB" id="A0A4R5TZH6"/>
<protein>
    <submittedName>
        <fullName evidence="3">Class A beta-lactamase-related serine hydrolase</fullName>
    </submittedName>
</protein>
<dbReference type="Pfam" id="PF00144">
    <property type="entry name" value="Beta-lactamase"/>
    <property type="match status" value="1"/>
</dbReference>
<dbReference type="PANTHER" id="PTHR43283">
    <property type="entry name" value="BETA-LACTAMASE-RELATED"/>
    <property type="match status" value="1"/>
</dbReference>
<gene>
    <name evidence="3" type="ORF">E2F48_05505</name>
</gene>
<dbReference type="InterPro" id="IPR012338">
    <property type="entry name" value="Beta-lactam/transpept-like"/>
</dbReference>
<keyword evidence="1 3" id="KW-0378">Hydrolase</keyword>
<dbReference type="EMBL" id="SMTK01000002">
    <property type="protein sequence ID" value="TDK26643.1"/>
    <property type="molecule type" value="Genomic_DNA"/>
</dbReference>
<comment type="caution">
    <text evidence="3">The sequence shown here is derived from an EMBL/GenBank/DDBJ whole genome shotgun (WGS) entry which is preliminary data.</text>
</comment>
<dbReference type="Proteomes" id="UP000295411">
    <property type="component" value="Unassembled WGS sequence"/>
</dbReference>
<organism evidence="3 4">
    <name type="scientific">Arthrobacter crusticola</name>
    <dbReference type="NCBI Taxonomy" id="2547960"/>
    <lineage>
        <taxon>Bacteria</taxon>
        <taxon>Bacillati</taxon>
        <taxon>Actinomycetota</taxon>
        <taxon>Actinomycetes</taxon>
        <taxon>Micrococcales</taxon>
        <taxon>Micrococcaceae</taxon>
        <taxon>Arthrobacter</taxon>
    </lineage>
</organism>
<accession>A0A4R5TZH6</accession>
<dbReference type="RefSeq" id="WP_133403003.1">
    <property type="nucleotide sequence ID" value="NZ_SMTK01000002.1"/>
</dbReference>
<reference evidence="3 4" key="1">
    <citation type="submission" date="2019-03" db="EMBL/GenBank/DDBJ databases">
        <title>Arthrobacter sp. nov., an bacterium isolated from biocrust in Mu Us Desert.</title>
        <authorList>
            <person name="Lixiong L."/>
        </authorList>
    </citation>
    <scope>NUCLEOTIDE SEQUENCE [LARGE SCALE GENOMIC DNA]</scope>
    <source>
        <strain evidence="3 4">SLN-3</strain>
    </source>
</reference>
<evidence type="ECO:0000259" key="2">
    <source>
        <dbReference type="Pfam" id="PF00144"/>
    </source>
</evidence>
<sequence length="390" mass="41258">MSSPETPFPAQPPAEGSLEEELRWILTEEVGAGAAPSAVAAVDVGGRTTGPVAVGTAVAFGDGGADLAPGDRVPARPETVYDLASVTKIVSTVAALALVADGVLDLDEPVGRHLPTFRHGDRASITLRHLLTHTSGLPGTWEGWRTLPAGTDRAGRLEDLLSIPLATAPGTEFTYSCVGFNTAMALAETAAGREWAELVEEKVLAPLRHLDPRTAALTYRPRREDSAATEYQPETGRGVVRGEVHDESAWFLGGAVANAGLFGTAEAVLGLGNVLRDRPDALLPPELADGLWNDQMPRMLGAQRAADPEIGWHALGLRIGQPDWMGTAGAQARGHNGFTGTSLIMDRTRSVTVVLLTNRVHPHRLHNAMGPFRVRVADAAYSRAAREVTA</sequence>
<dbReference type="OrthoDB" id="3863176at2"/>
<evidence type="ECO:0000313" key="4">
    <source>
        <dbReference type="Proteomes" id="UP000295411"/>
    </source>
</evidence>
<dbReference type="GO" id="GO:0016787">
    <property type="term" value="F:hydrolase activity"/>
    <property type="evidence" value="ECO:0007669"/>
    <property type="project" value="UniProtKB-KW"/>
</dbReference>
<dbReference type="Gene3D" id="3.40.710.10">
    <property type="entry name" value="DD-peptidase/beta-lactamase superfamily"/>
    <property type="match status" value="1"/>
</dbReference>
<feature type="domain" description="Beta-lactamase-related" evidence="2">
    <location>
        <begin position="28"/>
        <end position="373"/>
    </location>
</feature>
<keyword evidence="4" id="KW-1185">Reference proteome</keyword>
<proteinExistence type="predicted"/>
<evidence type="ECO:0000313" key="3">
    <source>
        <dbReference type="EMBL" id="TDK26643.1"/>
    </source>
</evidence>
<dbReference type="SUPFAM" id="SSF56601">
    <property type="entry name" value="beta-lactamase/transpeptidase-like"/>
    <property type="match status" value="1"/>
</dbReference>
<dbReference type="InterPro" id="IPR001466">
    <property type="entry name" value="Beta-lactam-related"/>
</dbReference>